<organism evidence="2 3">
    <name type="scientific">Cecembia rubra</name>
    <dbReference type="NCBI Taxonomy" id="1485585"/>
    <lineage>
        <taxon>Bacteria</taxon>
        <taxon>Pseudomonadati</taxon>
        <taxon>Bacteroidota</taxon>
        <taxon>Cytophagia</taxon>
        <taxon>Cytophagales</taxon>
        <taxon>Cyclobacteriaceae</taxon>
        <taxon>Cecembia</taxon>
    </lineage>
</organism>
<gene>
    <name evidence="2" type="ORF">CLV48_101966</name>
</gene>
<comment type="caution">
    <text evidence="2">The sequence shown here is derived from an EMBL/GenBank/DDBJ whole genome shotgun (WGS) entry which is preliminary data.</text>
</comment>
<dbReference type="RefSeq" id="WP_106566044.1">
    <property type="nucleotide sequence ID" value="NZ_JAUVYL010000108.1"/>
</dbReference>
<comment type="similarity">
    <text evidence="1">Belongs to the bactofilin family.</text>
</comment>
<sequence length="176" mass="19403">MHKPNKNIVEVTILAREMKLRGDLQTLSDIRIEGEVIGSVITLGKVIISEDGSVTGDISANSLEIYGKCLGNLTIDEHVVFGGKSQFEGEVSSKSIEIIKGSKFLGKINSNKDFGNLHSFPKEEKRDLAQVERIKVADIKKFDKPIDIISEVAKNISSSKKNPNEFNINPTLNGFF</sequence>
<dbReference type="PANTHER" id="PTHR35024:SF4">
    <property type="entry name" value="POLYMER-FORMING CYTOSKELETAL PROTEIN"/>
    <property type="match status" value="1"/>
</dbReference>
<proteinExistence type="inferred from homology"/>
<keyword evidence="3" id="KW-1185">Reference proteome</keyword>
<dbReference type="Pfam" id="PF04519">
    <property type="entry name" value="Bactofilin"/>
    <property type="match status" value="1"/>
</dbReference>
<dbReference type="OrthoDB" id="5432602at2"/>
<evidence type="ECO:0000256" key="1">
    <source>
        <dbReference type="ARBA" id="ARBA00044755"/>
    </source>
</evidence>
<evidence type="ECO:0000313" key="3">
    <source>
        <dbReference type="Proteomes" id="UP000240708"/>
    </source>
</evidence>
<dbReference type="Proteomes" id="UP000240708">
    <property type="component" value="Unassembled WGS sequence"/>
</dbReference>
<name>A0A2P8EF03_9BACT</name>
<dbReference type="InterPro" id="IPR007607">
    <property type="entry name" value="BacA/B"/>
</dbReference>
<dbReference type="EMBL" id="PYGF01000001">
    <property type="protein sequence ID" value="PSL08024.1"/>
    <property type="molecule type" value="Genomic_DNA"/>
</dbReference>
<protein>
    <submittedName>
        <fullName evidence="2">Polymer-forming protein</fullName>
    </submittedName>
</protein>
<accession>A0A2P8EF03</accession>
<evidence type="ECO:0000313" key="2">
    <source>
        <dbReference type="EMBL" id="PSL08024.1"/>
    </source>
</evidence>
<reference evidence="2 3" key="1">
    <citation type="submission" date="2018-03" db="EMBL/GenBank/DDBJ databases">
        <title>Genomic Encyclopedia of Archaeal and Bacterial Type Strains, Phase II (KMG-II): from individual species to whole genera.</title>
        <authorList>
            <person name="Goeker M."/>
        </authorList>
    </citation>
    <scope>NUCLEOTIDE SEQUENCE [LARGE SCALE GENOMIC DNA]</scope>
    <source>
        <strain evidence="2 3">DSM 28057</strain>
    </source>
</reference>
<dbReference type="PANTHER" id="PTHR35024">
    <property type="entry name" value="HYPOTHETICAL CYTOSOLIC PROTEIN"/>
    <property type="match status" value="1"/>
</dbReference>
<dbReference type="AlphaFoldDB" id="A0A2P8EF03"/>